<dbReference type="Proteomes" id="UP001375240">
    <property type="component" value="Unassembled WGS sequence"/>
</dbReference>
<feature type="region of interest" description="Disordered" evidence="6">
    <location>
        <begin position="87"/>
        <end position="153"/>
    </location>
</feature>
<feature type="region of interest" description="Disordered" evidence="6">
    <location>
        <begin position="1"/>
        <end position="23"/>
    </location>
</feature>
<evidence type="ECO:0000256" key="3">
    <source>
        <dbReference type="ARBA" id="ARBA00022989"/>
    </source>
</evidence>
<comment type="caution">
    <text evidence="8">The sequence shown here is derived from an EMBL/GenBank/DDBJ whole genome shotgun (WGS) entry which is preliminary data.</text>
</comment>
<name>A0AAV9U6I4_9PEZI</name>
<feature type="coiled-coil region" evidence="5">
    <location>
        <begin position="467"/>
        <end position="522"/>
    </location>
</feature>
<accession>A0AAV9U6I4</accession>
<evidence type="ECO:0000256" key="6">
    <source>
        <dbReference type="SAM" id="MobiDB-lite"/>
    </source>
</evidence>
<dbReference type="Gene3D" id="2.60.120.260">
    <property type="entry name" value="Galactose-binding domain-like"/>
    <property type="match status" value="1"/>
</dbReference>
<evidence type="ECO:0000313" key="8">
    <source>
        <dbReference type="EMBL" id="KAK6335399.1"/>
    </source>
</evidence>
<feature type="region of interest" description="Disordered" evidence="6">
    <location>
        <begin position="184"/>
        <end position="316"/>
    </location>
</feature>
<dbReference type="GO" id="GO:0043495">
    <property type="term" value="F:protein-membrane adaptor activity"/>
    <property type="evidence" value="ECO:0007669"/>
    <property type="project" value="TreeGrafter"/>
</dbReference>
<proteinExistence type="predicted"/>
<keyword evidence="2" id="KW-0812">Transmembrane</keyword>
<reference evidence="8 9" key="1">
    <citation type="submission" date="2019-10" db="EMBL/GenBank/DDBJ databases">
        <authorList>
            <person name="Palmer J.M."/>
        </authorList>
    </citation>
    <scope>NUCLEOTIDE SEQUENCE [LARGE SCALE GENOMIC DNA]</scope>
    <source>
        <strain evidence="8 9">TWF696</strain>
    </source>
</reference>
<feature type="domain" description="SUN" evidence="7">
    <location>
        <begin position="727"/>
        <end position="919"/>
    </location>
</feature>
<keyword evidence="3" id="KW-1133">Transmembrane helix</keyword>
<dbReference type="InterPro" id="IPR045119">
    <property type="entry name" value="SUN1-5"/>
</dbReference>
<feature type="compositionally biased region" description="Polar residues" evidence="6">
    <location>
        <begin position="294"/>
        <end position="305"/>
    </location>
</feature>
<evidence type="ECO:0000313" key="9">
    <source>
        <dbReference type="Proteomes" id="UP001375240"/>
    </source>
</evidence>
<comment type="subcellular location">
    <subcellularLocation>
        <location evidence="1">Membrane</location>
    </subcellularLocation>
</comment>
<dbReference type="PANTHER" id="PTHR12911">
    <property type="entry name" value="SAD1/UNC-84-LIKE PROTEIN-RELATED"/>
    <property type="match status" value="1"/>
</dbReference>
<feature type="compositionally biased region" description="Gly residues" evidence="6">
    <location>
        <begin position="1"/>
        <end position="10"/>
    </location>
</feature>
<protein>
    <recommendedName>
        <fullName evidence="7">SUN domain-containing protein</fullName>
    </recommendedName>
</protein>
<dbReference type="PROSITE" id="PS51469">
    <property type="entry name" value="SUN"/>
    <property type="match status" value="1"/>
</dbReference>
<keyword evidence="5" id="KW-0175">Coiled coil</keyword>
<evidence type="ECO:0000256" key="1">
    <source>
        <dbReference type="ARBA" id="ARBA00004370"/>
    </source>
</evidence>
<sequence>MSTAAGGAGAGTTTRRSTRAVPAFNGNFIHSNPLPPVSNLPSFSYGSPQTALPKPISVKDTKVSMNDALEAANTAAKARLEAAAQERRLAEERSAAEAAARASAEASESNHSQRAARMPNASRKRSLRSQSVLSRDGSEDDGTRASEDNFYEGDETSLEIHRIIASAKNPFPDSSMLRNRSVNAGAKEPRSAMKGSREEALRPSAKTRAKHMSARRTVPQPPVPIRGERDATFDEENQAIGLVRRVPSSITSGSSTPQPPDLSTLPEEPLDFGGRGDSPPDTFDHGDLPKESAGTASTSNPSGTDRSTKETRSSRLSFRPSLPFTFARDGALTAIDGVKKTVVILGIFVSNLFGPLMKYLLLGFFIFGITTLSYNFVQRSASYTAPFLPPSSAEEVSRRLMEVERQLGSLTRAYDKGSKRWDSFSETEKDQMASVRSILAAYTSLSQALEQQTRGYQNDRRTNAAAMATMNAQLENLDKTLKKSDSQHKYDAGRVRDQLTKMQSHMNEVDAEIKRLKQAQELSDKALRSIESMLPRQIAARLDPETGKIVVAPELLRYLQSVLRKDIQEEISKLGPSAGGGKIGGSTVMANWDEFLKVNAAKMKGYLGQMSEEKWKEAIADGVVVSKEDMMRLIRDELNSVRTIAEKNNKDLMKQLLSQAEGVASKVASTAATSISSAALAAASNYVRNAKGGGSASKYADALIQAALHQYSATVLRKPDYALFARGSLIDPRLTSSTFDPYGKPGLFGTFSTFLRSGPNEPAHVLTESTNVGDCWSFPQASGQVSILLAEDIHPTDVTIDHVPRGISGDDSSAPREVEFWVRIEDDIVRGQVGKAAAVAIGDITDNPSTRQYLINGYVRVASFVYDVNSQYPTQTFELPVNLQKLGVAVRSVSFRVLSNWGNEEYTSIYRLRVHGNPATERGGDSTQSTEEIKPL</sequence>
<dbReference type="AlphaFoldDB" id="A0AAV9U6I4"/>
<dbReference type="GO" id="GO:0034993">
    <property type="term" value="C:meiotic nuclear membrane microtubule tethering complex"/>
    <property type="evidence" value="ECO:0007669"/>
    <property type="project" value="TreeGrafter"/>
</dbReference>
<dbReference type="EMBL" id="JAVHNQ010000012">
    <property type="protein sequence ID" value="KAK6335399.1"/>
    <property type="molecule type" value="Genomic_DNA"/>
</dbReference>
<keyword evidence="9" id="KW-1185">Reference proteome</keyword>
<feature type="compositionally biased region" description="Basic residues" evidence="6">
    <location>
        <begin position="205"/>
        <end position="214"/>
    </location>
</feature>
<gene>
    <name evidence="8" type="ORF">TWF696_002178</name>
</gene>
<evidence type="ECO:0000256" key="2">
    <source>
        <dbReference type="ARBA" id="ARBA00022692"/>
    </source>
</evidence>
<evidence type="ECO:0000256" key="4">
    <source>
        <dbReference type="ARBA" id="ARBA00023136"/>
    </source>
</evidence>
<feature type="region of interest" description="Disordered" evidence="6">
    <location>
        <begin position="39"/>
        <end position="58"/>
    </location>
</feature>
<dbReference type="Pfam" id="PF07738">
    <property type="entry name" value="Sad1_UNC"/>
    <property type="match status" value="2"/>
</dbReference>
<feature type="compositionally biased region" description="Low complexity" evidence="6">
    <location>
        <begin position="96"/>
        <end position="107"/>
    </location>
</feature>
<feature type="compositionally biased region" description="Basic and acidic residues" evidence="6">
    <location>
        <begin position="187"/>
        <end position="201"/>
    </location>
</feature>
<dbReference type="PANTHER" id="PTHR12911:SF8">
    <property type="entry name" value="KLAROID PROTEIN-RELATED"/>
    <property type="match status" value="1"/>
</dbReference>
<evidence type="ECO:0000259" key="7">
    <source>
        <dbReference type="PROSITE" id="PS51469"/>
    </source>
</evidence>
<feature type="region of interest" description="Disordered" evidence="6">
    <location>
        <begin position="917"/>
        <end position="936"/>
    </location>
</feature>
<keyword evidence="4" id="KW-0472">Membrane</keyword>
<organism evidence="8 9">
    <name type="scientific">Orbilia brochopaga</name>
    <dbReference type="NCBI Taxonomy" id="3140254"/>
    <lineage>
        <taxon>Eukaryota</taxon>
        <taxon>Fungi</taxon>
        <taxon>Dikarya</taxon>
        <taxon>Ascomycota</taxon>
        <taxon>Pezizomycotina</taxon>
        <taxon>Orbiliomycetes</taxon>
        <taxon>Orbiliales</taxon>
        <taxon>Orbiliaceae</taxon>
        <taxon>Orbilia</taxon>
    </lineage>
</organism>
<evidence type="ECO:0000256" key="5">
    <source>
        <dbReference type="SAM" id="Coils"/>
    </source>
</evidence>
<dbReference type="InterPro" id="IPR012919">
    <property type="entry name" value="SUN_dom"/>
</dbReference>